<keyword evidence="3" id="KW-1185">Reference proteome</keyword>
<dbReference type="Proteomes" id="UP000183287">
    <property type="component" value="Unassembled WGS sequence"/>
</dbReference>
<reference evidence="3" key="1">
    <citation type="submission" date="2016-10" db="EMBL/GenBank/DDBJ databases">
        <authorList>
            <person name="Varghese N."/>
            <person name="Submissions S."/>
        </authorList>
    </citation>
    <scope>NUCLEOTIDE SEQUENCE [LARGE SCALE GENOMIC DNA]</scope>
    <source>
        <strain evidence="3">Nm44</strain>
    </source>
</reference>
<protein>
    <recommendedName>
        <fullName evidence="1">DUF6998 domain-containing protein</fullName>
    </recommendedName>
</protein>
<accession>A0A1I4W0Q2</accession>
<feature type="domain" description="DUF6998" evidence="1">
    <location>
        <begin position="11"/>
        <end position="140"/>
    </location>
</feature>
<dbReference type="OrthoDB" id="570199at2"/>
<evidence type="ECO:0000313" key="2">
    <source>
        <dbReference type="EMBL" id="SFN07071.1"/>
    </source>
</evidence>
<dbReference type="EMBL" id="FOUB01000095">
    <property type="protein sequence ID" value="SFN07071.1"/>
    <property type="molecule type" value="Genomic_DNA"/>
</dbReference>
<organism evidence="2 3">
    <name type="scientific">Nitrosomonas communis</name>
    <dbReference type="NCBI Taxonomy" id="44574"/>
    <lineage>
        <taxon>Bacteria</taxon>
        <taxon>Pseudomonadati</taxon>
        <taxon>Pseudomonadota</taxon>
        <taxon>Betaproteobacteria</taxon>
        <taxon>Nitrosomonadales</taxon>
        <taxon>Nitrosomonadaceae</taxon>
        <taxon>Nitrosomonas</taxon>
    </lineage>
</organism>
<dbReference type="Pfam" id="PF22522">
    <property type="entry name" value="DUF6998"/>
    <property type="match status" value="1"/>
</dbReference>
<dbReference type="InterPro" id="IPR054267">
    <property type="entry name" value="DUF6998"/>
</dbReference>
<proteinExistence type="predicted"/>
<sequence>MAFTQMQLIQSLGEALAWLERELEWGVPPTELRHLCGRIGELYAALIANGQMAVQVNQRGYDVVSGEGERISVKTTAMMGNTGHISFNANSLENVDRVVILRVNTEEMQVETLLNAPLSDAIKLMSPESSDIRILPLRRLIRKPKQRSEIRATKEVSHLGYTIRELETGSIEVECGGQFIQPVKPVLREIAQTLSIGLVNSSGNTLTTRQLGNQVIKTIPEVQAEAQQNTLVDSL</sequence>
<dbReference type="RefSeq" id="WP_074907099.1">
    <property type="nucleotide sequence ID" value="NZ_FOUB01000095.1"/>
</dbReference>
<dbReference type="AlphaFoldDB" id="A0A1I4W0Q2"/>
<name>A0A1I4W0Q2_9PROT</name>
<evidence type="ECO:0000313" key="3">
    <source>
        <dbReference type="Proteomes" id="UP000183287"/>
    </source>
</evidence>
<evidence type="ECO:0000259" key="1">
    <source>
        <dbReference type="Pfam" id="PF22522"/>
    </source>
</evidence>
<gene>
    <name evidence="2" type="ORF">SAMN05421863_10951</name>
</gene>